<name>A0ABU8TQP4_9HYPH</name>
<dbReference type="InterPro" id="IPR019223">
    <property type="entry name" value="DUF2147"/>
</dbReference>
<dbReference type="Pfam" id="PF09917">
    <property type="entry name" value="DUF2147"/>
    <property type="match status" value="1"/>
</dbReference>
<dbReference type="PANTHER" id="PTHR36919">
    <property type="entry name" value="BLR1215 PROTEIN"/>
    <property type="match status" value="1"/>
</dbReference>
<gene>
    <name evidence="2" type="ORF">V6575_20340</name>
</gene>
<keyword evidence="3" id="KW-1185">Reference proteome</keyword>
<dbReference type="PANTHER" id="PTHR36919:SF2">
    <property type="entry name" value="BLL6627 PROTEIN"/>
    <property type="match status" value="1"/>
</dbReference>
<dbReference type="EMBL" id="JBAKIA010000019">
    <property type="protein sequence ID" value="MEJ8476447.1"/>
    <property type="molecule type" value="Genomic_DNA"/>
</dbReference>
<dbReference type="RefSeq" id="WP_340276989.1">
    <property type="nucleotide sequence ID" value="NZ_JBAKIA010000019.1"/>
</dbReference>
<proteinExistence type="predicted"/>
<dbReference type="Gene3D" id="2.40.128.520">
    <property type="match status" value="1"/>
</dbReference>
<evidence type="ECO:0000313" key="2">
    <source>
        <dbReference type="EMBL" id="MEJ8476447.1"/>
    </source>
</evidence>
<protein>
    <submittedName>
        <fullName evidence="2">DUF2147 domain-containing protein</fullName>
    </submittedName>
</protein>
<reference evidence="2 3" key="1">
    <citation type="submission" date="2024-02" db="EMBL/GenBank/DDBJ databases">
        <title>Roseibium algae sp. nov., isolated from marine alga (Grateloupia sp.), showing potential in myo-inositol conversion.</title>
        <authorList>
            <person name="Wang Y."/>
        </authorList>
    </citation>
    <scope>NUCLEOTIDE SEQUENCE [LARGE SCALE GENOMIC DNA]</scope>
    <source>
        <strain evidence="2 3">H3510</strain>
    </source>
</reference>
<organism evidence="2 3">
    <name type="scientific">Roseibium algae</name>
    <dbReference type="NCBI Taxonomy" id="3123038"/>
    <lineage>
        <taxon>Bacteria</taxon>
        <taxon>Pseudomonadati</taxon>
        <taxon>Pseudomonadota</taxon>
        <taxon>Alphaproteobacteria</taxon>
        <taxon>Hyphomicrobiales</taxon>
        <taxon>Stappiaceae</taxon>
        <taxon>Roseibium</taxon>
    </lineage>
</organism>
<accession>A0ABU8TQP4</accession>
<comment type="caution">
    <text evidence="2">The sequence shown here is derived from an EMBL/GenBank/DDBJ whole genome shotgun (WGS) entry which is preliminary data.</text>
</comment>
<feature type="domain" description="DUF2147" evidence="1">
    <location>
        <begin position="51"/>
        <end position="164"/>
    </location>
</feature>
<dbReference type="Proteomes" id="UP001385499">
    <property type="component" value="Unassembled WGS sequence"/>
</dbReference>
<evidence type="ECO:0000313" key="3">
    <source>
        <dbReference type="Proteomes" id="UP001385499"/>
    </source>
</evidence>
<sequence>MTKALRDIMTDAAIQMRGLLGRSRHRQSAILGSLMLINMGASALAAPDIIGTWRTSDGATVQIQPCGKSPCGKLVDFKPLPGHSTASATDVNHKDKSKRTRKLQGLTVLWRLKPTRTAWNGRIYDPRRGFSADVTLTSKTRNTLTLRGCVRVVFKMCETEKWRRLP</sequence>
<evidence type="ECO:0000259" key="1">
    <source>
        <dbReference type="Pfam" id="PF09917"/>
    </source>
</evidence>